<dbReference type="PANTHER" id="PTHR35537:SF1">
    <property type="entry name" value="DNA DAMAGE-INDUCED APOPTOSIS SUPPRESSOR PROTEIN"/>
    <property type="match status" value="1"/>
</dbReference>
<dbReference type="SUPFAM" id="SSF50249">
    <property type="entry name" value="Nucleic acid-binding proteins"/>
    <property type="match status" value="1"/>
</dbReference>
<dbReference type="InParanoid" id="A0A1S3ALH0"/>
<gene>
    <name evidence="3" type="primary">DDIAS</name>
</gene>
<dbReference type="GO" id="GO:0051726">
    <property type="term" value="P:regulation of cell cycle"/>
    <property type="evidence" value="ECO:0007669"/>
    <property type="project" value="UniProtKB-KW"/>
</dbReference>
<dbReference type="Gene3D" id="2.40.50.140">
    <property type="entry name" value="Nucleic acid-binding proteins"/>
    <property type="match status" value="1"/>
</dbReference>
<reference evidence="3" key="1">
    <citation type="submission" date="2025-08" db="UniProtKB">
        <authorList>
            <consortium name="RefSeq"/>
        </authorList>
    </citation>
    <scope>IDENTIFICATION</scope>
</reference>
<proteinExistence type="predicted"/>
<dbReference type="InterPro" id="IPR012340">
    <property type="entry name" value="NA-bd_OB-fold"/>
</dbReference>
<dbReference type="PANTHER" id="PTHR35537">
    <property type="entry name" value="DNA DAMAGE-INDUCIBLE APOPTOSIS SUPPRESSOR PROTEIN DDIAS"/>
    <property type="match status" value="1"/>
</dbReference>
<dbReference type="CTD" id="220042"/>
<evidence type="ECO:0000313" key="3">
    <source>
        <dbReference type="RefSeq" id="XP_007537172.2"/>
    </source>
</evidence>
<organism evidence="2 3">
    <name type="scientific">Erinaceus europaeus</name>
    <name type="common">Western European hedgehog</name>
    <dbReference type="NCBI Taxonomy" id="9365"/>
    <lineage>
        <taxon>Eukaryota</taxon>
        <taxon>Metazoa</taxon>
        <taxon>Chordata</taxon>
        <taxon>Craniata</taxon>
        <taxon>Vertebrata</taxon>
        <taxon>Euteleostomi</taxon>
        <taxon>Mammalia</taxon>
        <taxon>Eutheria</taxon>
        <taxon>Laurasiatheria</taxon>
        <taxon>Eulipotyphla</taxon>
        <taxon>Erinaceidae</taxon>
        <taxon>Erinaceinae</taxon>
        <taxon>Erinaceus</taxon>
    </lineage>
</organism>
<dbReference type="GO" id="GO:0005634">
    <property type="term" value="C:nucleus"/>
    <property type="evidence" value="ECO:0007669"/>
    <property type="project" value="UniProtKB-SubCell"/>
</dbReference>
<dbReference type="RefSeq" id="XP_007537172.2">
    <property type="nucleotide sequence ID" value="XM_007537110.3"/>
</dbReference>
<dbReference type="AlphaFoldDB" id="A0A1S3ALH0"/>
<feature type="compositionally biased region" description="Polar residues" evidence="1">
    <location>
        <begin position="524"/>
        <end position="538"/>
    </location>
</feature>
<dbReference type="Proteomes" id="UP001652624">
    <property type="component" value="Chromosome 17"/>
</dbReference>
<sequence>MLADGGALCTAPPNSLSDWPLGIALRLHMKPMNKRRKFLLASVLDLQNSSFLYPSCQKCFSRLILLYKRFNCPKCGFTGEAENVSYRYKLSLKVAESNRLLGITVFGSCLDTYFGFTATDLHRFIQDPNEIPKTLGSDATQSLLTKAVETCFVGQSFVFGVTNFENQHGPGSKSDDFFKQYPDGKREAKALVACQMILPYSGVVSFTVIDCFRQLLQLSGLRKLDSQEPNSHLLALEHSSGDLSSIWGSESSSLVFESQGRDAFSKSWQPPFECVSIFSQLTDDDDFSASEPSKIMDTQDQKRNHSSFARATSPSNCYDSIQDSWNLVSYVDKKSTAQKLSEELGLQASQLNAIHRGDHEAGITDSNLFPLKMQEPLEPTNTKAFHGAVEIKIGYSQHGLTCHQHNNIDNPCSFQGKSACYLSSSQRLGEEASSSQDPEIWDDLPFSESLNKFLAAIESEIALSPKDASGRKNGLDNDIDKLHADYSKLSVTPLRTAKTTYKPPTDLRSSEATVRDITDKDTDLSTYDTSPSPSVQKESQPDGIAETVSTKNTRVISDCFLPDTDLSALFPSSKGSEITGISKSIRISPYMAEISQKLSTSVSDHSGFSMRGVDECENSLSEMSEKLTTLYSRRYNDLYNLENHQQPQNQGNSFTVCRKLTYSLETLSGTPNGGTNTLKEMSYGRIRDNLTQNHSTGHEGSYNASADLFDDSAKEMDIAADTTQKSQGILLQWRTYLAESHTEADVLLKSLSENSSQSSPKVSMQSHTASPLPFHSNSEYDFEESQGFVPCSQSTPVARFHHTRIHGIKGAFEKLPDFHSALENNDRKTNISSENNIQQATSDCPKSINTIKQKPESPIMFGFTQPKVMTNLPTSECFETDIDEWVPPSTQKALLSEEPGFQGIGLRRCLAAGNSPDQKELPKKKMKYVKQRTEKHLVEFKTVFKEVVANPQKIPSNSSLSWNSKESILGHGSCLDVRYCLPYTESQPLSVPETKVPWSPELFS</sequence>
<dbReference type="eggNOG" id="ENOG502R2XT">
    <property type="taxonomic scope" value="Eukaryota"/>
</dbReference>
<dbReference type="GO" id="GO:0005737">
    <property type="term" value="C:cytoplasm"/>
    <property type="evidence" value="ECO:0007669"/>
    <property type="project" value="UniProtKB-SubCell"/>
</dbReference>
<dbReference type="GO" id="GO:0006915">
    <property type="term" value="P:apoptotic process"/>
    <property type="evidence" value="ECO:0007669"/>
    <property type="project" value="UniProtKB-KW"/>
</dbReference>
<feature type="compositionally biased region" description="Basic and acidic residues" evidence="1">
    <location>
        <begin position="513"/>
        <end position="523"/>
    </location>
</feature>
<accession>A0A1S3ALH0</accession>
<dbReference type="STRING" id="9365.ENSEEUP00000010820"/>
<protein>
    <submittedName>
        <fullName evidence="3">DNA damage-induced apoptosis suppressor protein isoform X1</fullName>
    </submittedName>
</protein>
<feature type="region of interest" description="Disordered" evidence="1">
    <location>
        <begin position="289"/>
        <end position="314"/>
    </location>
</feature>
<keyword evidence="2" id="KW-1185">Reference proteome</keyword>
<dbReference type="GeneID" id="103126228"/>
<dbReference type="FunCoup" id="A0A1S3ALH0">
    <property type="interactions" value="428"/>
</dbReference>
<dbReference type="GO" id="GO:1902230">
    <property type="term" value="P:negative regulation of intrinsic apoptotic signaling pathway in response to DNA damage"/>
    <property type="evidence" value="ECO:0007669"/>
    <property type="project" value="InterPro"/>
</dbReference>
<dbReference type="OrthoDB" id="9948238at2759"/>
<dbReference type="InterPro" id="IPR043522">
    <property type="entry name" value="DDIAS"/>
</dbReference>
<feature type="region of interest" description="Disordered" evidence="1">
    <location>
        <begin position="497"/>
        <end position="548"/>
    </location>
</feature>
<name>A0A1S3ALH0_ERIEU</name>
<evidence type="ECO:0000256" key="1">
    <source>
        <dbReference type="SAM" id="MobiDB-lite"/>
    </source>
</evidence>
<evidence type="ECO:0000313" key="2">
    <source>
        <dbReference type="Proteomes" id="UP001652624"/>
    </source>
</evidence>